<name>A0A8K0CJS3_IGNLU</name>
<reference evidence="7" key="1">
    <citation type="submission" date="2019-08" db="EMBL/GenBank/DDBJ databases">
        <title>The genome of the North American firefly Photinus pyralis.</title>
        <authorList>
            <consortium name="Photinus pyralis genome working group"/>
            <person name="Fallon T.R."/>
            <person name="Sander Lower S.E."/>
            <person name="Weng J.-K."/>
        </authorList>
    </citation>
    <scope>NUCLEOTIDE SEQUENCE</scope>
    <source>
        <strain evidence="7">TRF0915ILg1</strain>
        <tissue evidence="7">Whole body</tissue>
    </source>
</reference>
<dbReference type="OrthoDB" id="671595at2759"/>
<comment type="similarity">
    <text evidence="1 4">Belongs to the serpin family.</text>
</comment>
<feature type="domain" description="Serpin" evidence="6">
    <location>
        <begin position="37"/>
        <end position="522"/>
    </location>
</feature>
<dbReference type="EMBL" id="VTPC01089669">
    <property type="protein sequence ID" value="KAF2885768.1"/>
    <property type="molecule type" value="Genomic_DNA"/>
</dbReference>
<evidence type="ECO:0000259" key="6">
    <source>
        <dbReference type="SMART" id="SM00093"/>
    </source>
</evidence>
<dbReference type="GO" id="GO:0004867">
    <property type="term" value="F:serine-type endopeptidase inhibitor activity"/>
    <property type="evidence" value="ECO:0007669"/>
    <property type="project" value="UniProtKB-KW"/>
</dbReference>
<proteinExistence type="inferred from homology"/>
<organism evidence="7 8">
    <name type="scientific">Ignelater luminosus</name>
    <name type="common">Cucubano</name>
    <name type="synonym">Pyrophorus luminosus</name>
    <dbReference type="NCBI Taxonomy" id="2038154"/>
    <lineage>
        <taxon>Eukaryota</taxon>
        <taxon>Metazoa</taxon>
        <taxon>Ecdysozoa</taxon>
        <taxon>Arthropoda</taxon>
        <taxon>Hexapoda</taxon>
        <taxon>Insecta</taxon>
        <taxon>Pterygota</taxon>
        <taxon>Neoptera</taxon>
        <taxon>Endopterygota</taxon>
        <taxon>Coleoptera</taxon>
        <taxon>Polyphaga</taxon>
        <taxon>Elateriformia</taxon>
        <taxon>Elateroidea</taxon>
        <taxon>Elateridae</taxon>
        <taxon>Agrypninae</taxon>
        <taxon>Pyrophorini</taxon>
        <taxon>Ignelater</taxon>
    </lineage>
</organism>
<keyword evidence="3" id="KW-0722">Serine protease inhibitor</keyword>
<dbReference type="InterPro" id="IPR036186">
    <property type="entry name" value="Serpin_sf"/>
</dbReference>
<evidence type="ECO:0000313" key="8">
    <source>
        <dbReference type="Proteomes" id="UP000801492"/>
    </source>
</evidence>
<sequence length="527" mass="61428">MNYYWIVSDLPILLFLCLNTRAENMNATIKDLNSFNNAIYKIFSRLTPENMINFPINIYTSLLFIYYGTNGKSAKQIVNAFDSISFPKEYNKLINDIKRNKKISTIFHNHVFVQDNMKVTEDYKKFLSMLSTNMSVVNFDKLSDGFKQQLPQTLRSSKFLNSEARLLVLNRMSFRGKWKTPFATTHTGLTEFYELNDQNSRVPTMKKYNEQFRYVDSIYLQSRLLEIPFSDERFSLIFLLPAEVHGLIKSLGPKLKDTKTILDNISKMKTKFFHNIEIPKFVFQKHLTLTRFMYELNIKEIFSPNADFSHLSSEPTNIKEIFQRIKINVNEKEMTLASDVTIFGGKNLKSKRARTDGERKLPAKERRQNLPFYLISSTTPSLSTCYLLLKINPTTPTPKSKLKTEHWRIPIRRKPEHNLKASAKSSKLKTKNVDLQTYLTCINLITTGLIKQRDDKNKMILKSSFSRAPSVKVFNQTRRRKGKHPRTFRITLSEYKVVHPFAFVLFDRQLNMILAIGKCTDHSTFAS</sequence>
<gene>
    <name evidence="7" type="ORF">ILUMI_20403</name>
</gene>
<dbReference type="InterPro" id="IPR042178">
    <property type="entry name" value="Serpin_sf_1"/>
</dbReference>
<evidence type="ECO:0000256" key="5">
    <source>
        <dbReference type="SAM" id="SignalP"/>
    </source>
</evidence>
<dbReference type="InterPro" id="IPR042185">
    <property type="entry name" value="Serpin_sf_2"/>
</dbReference>
<dbReference type="Proteomes" id="UP000801492">
    <property type="component" value="Unassembled WGS sequence"/>
</dbReference>
<keyword evidence="2" id="KW-0646">Protease inhibitor</keyword>
<dbReference type="PANTHER" id="PTHR11461">
    <property type="entry name" value="SERINE PROTEASE INHIBITOR, SERPIN"/>
    <property type="match status" value="1"/>
</dbReference>
<dbReference type="SUPFAM" id="SSF56574">
    <property type="entry name" value="Serpins"/>
    <property type="match status" value="1"/>
</dbReference>
<dbReference type="Gene3D" id="2.30.39.10">
    <property type="entry name" value="Alpha-1-antitrypsin, domain 1"/>
    <property type="match status" value="1"/>
</dbReference>
<accession>A0A8K0CJS3</accession>
<comment type="caution">
    <text evidence="7">The sequence shown here is derived from an EMBL/GenBank/DDBJ whole genome shotgun (WGS) entry which is preliminary data.</text>
</comment>
<feature type="signal peptide" evidence="5">
    <location>
        <begin position="1"/>
        <end position="22"/>
    </location>
</feature>
<evidence type="ECO:0000256" key="4">
    <source>
        <dbReference type="RuleBase" id="RU000411"/>
    </source>
</evidence>
<dbReference type="SMART" id="SM00093">
    <property type="entry name" value="SERPIN"/>
    <property type="match status" value="1"/>
</dbReference>
<dbReference type="InterPro" id="IPR023796">
    <property type="entry name" value="Serpin_dom"/>
</dbReference>
<dbReference type="CDD" id="cd00172">
    <property type="entry name" value="serpin"/>
    <property type="match status" value="1"/>
</dbReference>
<dbReference type="GO" id="GO:0005615">
    <property type="term" value="C:extracellular space"/>
    <property type="evidence" value="ECO:0007669"/>
    <property type="project" value="InterPro"/>
</dbReference>
<dbReference type="InterPro" id="IPR000215">
    <property type="entry name" value="Serpin_fam"/>
</dbReference>
<evidence type="ECO:0000256" key="1">
    <source>
        <dbReference type="ARBA" id="ARBA00009500"/>
    </source>
</evidence>
<protein>
    <recommendedName>
        <fullName evidence="6">Serpin domain-containing protein</fullName>
    </recommendedName>
</protein>
<keyword evidence="8" id="KW-1185">Reference proteome</keyword>
<evidence type="ECO:0000256" key="2">
    <source>
        <dbReference type="ARBA" id="ARBA00022690"/>
    </source>
</evidence>
<dbReference type="AlphaFoldDB" id="A0A8K0CJS3"/>
<dbReference type="Gene3D" id="3.30.497.10">
    <property type="entry name" value="Antithrombin, subunit I, domain 2"/>
    <property type="match status" value="1"/>
</dbReference>
<evidence type="ECO:0000313" key="7">
    <source>
        <dbReference type="EMBL" id="KAF2885768.1"/>
    </source>
</evidence>
<feature type="chain" id="PRO_5035474104" description="Serpin domain-containing protein" evidence="5">
    <location>
        <begin position="23"/>
        <end position="527"/>
    </location>
</feature>
<keyword evidence="5" id="KW-0732">Signal</keyword>
<dbReference type="PANTHER" id="PTHR11461:SF211">
    <property type="entry name" value="GH10112P-RELATED"/>
    <property type="match status" value="1"/>
</dbReference>
<evidence type="ECO:0000256" key="3">
    <source>
        <dbReference type="ARBA" id="ARBA00022900"/>
    </source>
</evidence>
<dbReference type="Pfam" id="PF00079">
    <property type="entry name" value="Serpin"/>
    <property type="match status" value="1"/>
</dbReference>